<dbReference type="EMBL" id="JAIWYP010000006">
    <property type="protein sequence ID" value="KAH3814978.1"/>
    <property type="molecule type" value="Genomic_DNA"/>
</dbReference>
<gene>
    <name evidence="1" type="ORF">DPMN_143497</name>
</gene>
<dbReference type="AlphaFoldDB" id="A0A9D4GGG3"/>
<reference evidence="1" key="1">
    <citation type="journal article" date="2019" name="bioRxiv">
        <title>The Genome of the Zebra Mussel, Dreissena polymorpha: A Resource for Invasive Species Research.</title>
        <authorList>
            <person name="McCartney M.A."/>
            <person name="Auch B."/>
            <person name="Kono T."/>
            <person name="Mallez S."/>
            <person name="Zhang Y."/>
            <person name="Obille A."/>
            <person name="Becker A."/>
            <person name="Abrahante J.E."/>
            <person name="Garbe J."/>
            <person name="Badalamenti J.P."/>
            <person name="Herman A."/>
            <person name="Mangelson H."/>
            <person name="Liachko I."/>
            <person name="Sullivan S."/>
            <person name="Sone E.D."/>
            <person name="Koren S."/>
            <person name="Silverstein K.A.T."/>
            <person name="Beckman K.B."/>
            <person name="Gohl D.M."/>
        </authorList>
    </citation>
    <scope>NUCLEOTIDE SEQUENCE</scope>
    <source>
        <strain evidence="1">Duluth1</strain>
        <tissue evidence="1">Whole animal</tissue>
    </source>
</reference>
<proteinExistence type="predicted"/>
<evidence type="ECO:0000313" key="1">
    <source>
        <dbReference type="EMBL" id="KAH3814978.1"/>
    </source>
</evidence>
<reference evidence="1" key="2">
    <citation type="submission" date="2020-11" db="EMBL/GenBank/DDBJ databases">
        <authorList>
            <person name="McCartney M.A."/>
            <person name="Auch B."/>
            <person name="Kono T."/>
            <person name="Mallez S."/>
            <person name="Becker A."/>
            <person name="Gohl D.M."/>
            <person name="Silverstein K.A.T."/>
            <person name="Koren S."/>
            <person name="Bechman K.B."/>
            <person name="Herman A."/>
            <person name="Abrahante J.E."/>
            <person name="Garbe J."/>
        </authorList>
    </citation>
    <scope>NUCLEOTIDE SEQUENCE</scope>
    <source>
        <strain evidence="1">Duluth1</strain>
        <tissue evidence="1">Whole animal</tissue>
    </source>
</reference>
<protein>
    <submittedName>
        <fullName evidence="1">Uncharacterized protein</fullName>
    </submittedName>
</protein>
<evidence type="ECO:0000313" key="2">
    <source>
        <dbReference type="Proteomes" id="UP000828390"/>
    </source>
</evidence>
<dbReference type="Proteomes" id="UP000828390">
    <property type="component" value="Unassembled WGS sequence"/>
</dbReference>
<accession>A0A9D4GGG3</accession>
<comment type="caution">
    <text evidence="1">The sequence shown here is derived from an EMBL/GenBank/DDBJ whole genome shotgun (WGS) entry which is preliminary data.</text>
</comment>
<organism evidence="1 2">
    <name type="scientific">Dreissena polymorpha</name>
    <name type="common">Zebra mussel</name>
    <name type="synonym">Mytilus polymorpha</name>
    <dbReference type="NCBI Taxonomy" id="45954"/>
    <lineage>
        <taxon>Eukaryota</taxon>
        <taxon>Metazoa</taxon>
        <taxon>Spiralia</taxon>
        <taxon>Lophotrochozoa</taxon>
        <taxon>Mollusca</taxon>
        <taxon>Bivalvia</taxon>
        <taxon>Autobranchia</taxon>
        <taxon>Heteroconchia</taxon>
        <taxon>Euheterodonta</taxon>
        <taxon>Imparidentia</taxon>
        <taxon>Neoheterodontei</taxon>
        <taxon>Myida</taxon>
        <taxon>Dreissenoidea</taxon>
        <taxon>Dreissenidae</taxon>
        <taxon>Dreissena</taxon>
    </lineage>
</organism>
<sequence length="57" mass="6318">MTSRDEVKVGKSVQNLIAGVEDVLRLAAPARDQMIGLQSYMVRIECALAVHLLYIMT</sequence>
<name>A0A9D4GGG3_DREPO</name>
<keyword evidence="2" id="KW-1185">Reference proteome</keyword>